<proteinExistence type="predicted"/>
<dbReference type="Pfam" id="PF01243">
    <property type="entry name" value="PNPOx_N"/>
    <property type="match status" value="1"/>
</dbReference>
<dbReference type="InterPro" id="IPR011576">
    <property type="entry name" value="Pyridox_Oxase_N"/>
</dbReference>
<dbReference type="SUPFAM" id="SSF50475">
    <property type="entry name" value="FMN-binding split barrel"/>
    <property type="match status" value="1"/>
</dbReference>
<dbReference type="Gene3D" id="2.30.110.10">
    <property type="entry name" value="Electron Transport, Fmn-binding Protein, Chain A"/>
    <property type="match status" value="1"/>
</dbReference>
<comment type="caution">
    <text evidence="2">The sequence shown here is derived from an EMBL/GenBank/DDBJ whole genome shotgun (WGS) entry which is preliminary data.</text>
</comment>
<dbReference type="EMBL" id="LGUT01004206">
    <property type="protein sequence ID" value="KOG57023.1"/>
    <property type="molecule type" value="Genomic_DNA"/>
</dbReference>
<evidence type="ECO:0000313" key="2">
    <source>
        <dbReference type="EMBL" id="KOG57023.1"/>
    </source>
</evidence>
<organism evidence="2 3">
    <name type="scientific">Streptomyces varsoviensis</name>
    <dbReference type="NCBI Taxonomy" id="67373"/>
    <lineage>
        <taxon>Bacteria</taxon>
        <taxon>Bacillati</taxon>
        <taxon>Actinomycetota</taxon>
        <taxon>Actinomycetes</taxon>
        <taxon>Kitasatosporales</taxon>
        <taxon>Streptomycetaceae</taxon>
        <taxon>Streptomyces</taxon>
    </lineage>
</organism>
<accession>A0ABR5IT03</accession>
<evidence type="ECO:0000259" key="1">
    <source>
        <dbReference type="Pfam" id="PF01243"/>
    </source>
</evidence>
<sequence>MYETPEELTALQRLLDDSFAASGQYLRSVITEERRLDAAGVVDRLRGISTMALATVTARGEPRVAPVDAIFYRGRFLFGTAPNSHRFRHIRARPSVSATVFDGDRLQITVHGKAIPVSPVEDPALESLLIELYGQETWDKWMHDIPWARIDADKMITFANPAAAAH</sequence>
<evidence type="ECO:0000313" key="3">
    <source>
        <dbReference type="Proteomes" id="UP000037020"/>
    </source>
</evidence>
<reference evidence="2 3" key="1">
    <citation type="submission" date="2015-07" db="EMBL/GenBank/DDBJ databases">
        <authorList>
            <person name="Ju K.-S."/>
            <person name="Doroghazi J.R."/>
            <person name="Metcalf W.W."/>
        </authorList>
    </citation>
    <scope>NUCLEOTIDE SEQUENCE [LARGE SCALE GENOMIC DNA]</scope>
    <source>
        <strain evidence="2 3">NRRL B-3589</strain>
    </source>
</reference>
<name>A0ABR5IT03_9ACTN</name>
<dbReference type="InterPro" id="IPR012349">
    <property type="entry name" value="Split_barrel_FMN-bd"/>
</dbReference>
<keyword evidence="3" id="KW-1185">Reference proteome</keyword>
<dbReference type="RefSeq" id="WP_030892437.1">
    <property type="nucleotide sequence ID" value="NZ_JBIRHZ010000003.1"/>
</dbReference>
<gene>
    <name evidence="2" type="ORF">ADK38_43110</name>
</gene>
<dbReference type="Proteomes" id="UP000037020">
    <property type="component" value="Unassembled WGS sequence"/>
</dbReference>
<protein>
    <recommendedName>
        <fullName evidence="1">Pyridoxamine 5'-phosphate oxidase N-terminal domain-containing protein</fullName>
    </recommendedName>
</protein>
<feature type="domain" description="Pyridoxamine 5'-phosphate oxidase N-terminal" evidence="1">
    <location>
        <begin position="42"/>
        <end position="136"/>
    </location>
</feature>